<feature type="compositionally biased region" description="Polar residues" evidence="1">
    <location>
        <begin position="172"/>
        <end position="191"/>
    </location>
</feature>
<dbReference type="EMBL" id="MT006233">
    <property type="protein sequence ID" value="QIG78018.1"/>
    <property type="molecule type" value="Genomic_DNA"/>
</dbReference>
<protein>
    <submittedName>
        <fullName evidence="2">Uncharacterized protein</fullName>
    </submittedName>
</protein>
<keyword evidence="3" id="KW-1185">Reference proteome</keyword>
<organism evidence="2 3">
    <name type="scientific">Bifidobacterium phage BadAztec1</name>
    <dbReference type="NCBI Taxonomy" id="2713243"/>
    <lineage>
        <taxon>Viruses</taxon>
        <taxon>Duplodnaviria</taxon>
        <taxon>Heunggongvirae</taxon>
        <taxon>Uroviricota</taxon>
        <taxon>Caudoviricetes</taxon>
        <taxon>Badaztecvirus</taxon>
        <taxon>Badaztecvirus badaztec1</taxon>
    </lineage>
</organism>
<evidence type="ECO:0000313" key="2">
    <source>
        <dbReference type="EMBL" id="QIG78018.1"/>
    </source>
</evidence>
<evidence type="ECO:0000256" key="1">
    <source>
        <dbReference type="SAM" id="MobiDB-lite"/>
    </source>
</evidence>
<proteinExistence type="predicted"/>
<dbReference type="Proteomes" id="UP000501444">
    <property type="component" value="Segment"/>
</dbReference>
<evidence type="ECO:0000313" key="3">
    <source>
        <dbReference type="Proteomes" id="UP000501444"/>
    </source>
</evidence>
<feature type="compositionally biased region" description="Polar residues" evidence="1">
    <location>
        <begin position="138"/>
        <end position="156"/>
    </location>
</feature>
<sequence length="259" mass="28691">MATDYSDCKIQDYGSDFTIKLGGLVSLGYDTDEKLGLDKYPIFDENYRSPLNHKIVAHYALREIGMETPEQFFFVLRRTMNEIMPYYNKLYESDRMKFDPLSTMSIQSVTSNDSDSQASSKSSSEDKTQSKTDTTTDAHNQQRQVDSIAPDSQLSGNGDYAGNVTDVDAKNHSNTSAETNASGTNTSTTDFSSSQSKGKGSTQTSGYSGLPTSDLIQRYRASLLNIDMMVITDLGSLFMGISDTMDSMAPRGYDRILLW</sequence>
<feature type="compositionally biased region" description="Low complexity" evidence="1">
    <location>
        <begin position="108"/>
        <end position="122"/>
    </location>
</feature>
<feature type="compositionally biased region" description="Basic and acidic residues" evidence="1">
    <location>
        <begin position="123"/>
        <end position="136"/>
    </location>
</feature>
<name>A0A6G6XZY5_9CAUD</name>
<feature type="compositionally biased region" description="Low complexity" evidence="1">
    <location>
        <begin position="192"/>
        <end position="209"/>
    </location>
</feature>
<feature type="region of interest" description="Disordered" evidence="1">
    <location>
        <begin position="107"/>
        <end position="211"/>
    </location>
</feature>
<gene>
    <name evidence="2" type="ORF">BAAZ0010002c01_00010</name>
</gene>
<reference evidence="2 3" key="1">
    <citation type="submission" date="2020-01" db="EMBL/GenBank/DDBJ databases">
        <title>Honey bees harbor a diverse gut virome engaging in nested strain-level interactions with the microbiota.</title>
        <authorList>
            <person name="Bonilla-Rosso G."/>
            <person name="Steiner T."/>
            <person name="Wichmann F."/>
            <person name="Bexkens E."/>
            <person name="Engel P."/>
        </authorList>
    </citation>
    <scope>NUCLEOTIDE SEQUENCE [LARGE SCALE GENOMIC DNA]</scope>
</reference>
<accession>A0A6G6XZY5</accession>